<dbReference type="SUPFAM" id="SSF55931">
    <property type="entry name" value="Glutamine synthetase/guanido kinase"/>
    <property type="match status" value="1"/>
</dbReference>
<proteinExistence type="inferred from homology"/>
<protein>
    <recommendedName>
        <fullName evidence="5">Glutamate--cysteine ligase</fullName>
        <ecNumber evidence="5">6.3.2.2</ecNumber>
    </recommendedName>
</protein>
<comment type="similarity">
    <text evidence="5">Belongs to the glutamate--cysteine ligase type 2 family. EgtA subfamily.</text>
</comment>
<comment type="function">
    <text evidence="5">Catalyzes the synthesis of gamma-glutamylcysteine (gamma-GC).</text>
</comment>
<organism evidence="6 7">
    <name type="scientific">Halanaerobium polyolivorans</name>
    <dbReference type="NCBI Taxonomy" id="2886943"/>
    <lineage>
        <taxon>Bacteria</taxon>
        <taxon>Bacillati</taxon>
        <taxon>Bacillota</taxon>
        <taxon>Clostridia</taxon>
        <taxon>Halanaerobiales</taxon>
        <taxon>Halanaerobiaceae</taxon>
        <taxon>Halanaerobium</taxon>
    </lineage>
</organism>
<evidence type="ECO:0000313" key="7">
    <source>
        <dbReference type="Proteomes" id="UP001199296"/>
    </source>
</evidence>
<dbReference type="PIRSF" id="PIRSF017901">
    <property type="entry name" value="GCL"/>
    <property type="match status" value="1"/>
</dbReference>
<dbReference type="GO" id="GO:0004357">
    <property type="term" value="F:glutamate-cysteine ligase activity"/>
    <property type="evidence" value="ECO:0007669"/>
    <property type="project" value="UniProtKB-UniRule"/>
</dbReference>
<dbReference type="Pfam" id="PF04107">
    <property type="entry name" value="GCS2"/>
    <property type="match status" value="1"/>
</dbReference>
<dbReference type="InterPro" id="IPR006336">
    <property type="entry name" value="GCS2"/>
</dbReference>
<dbReference type="InterPro" id="IPR014746">
    <property type="entry name" value="Gln_synth/guanido_kin_cat_dom"/>
</dbReference>
<evidence type="ECO:0000256" key="1">
    <source>
        <dbReference type="ARBA" id="ARBA00022598"/>
    </source>
</evidence>
<dbReference type="Proteomes" id="UP001199296">
    <property type="component" value="Unassembled WGS sequence"/>
</dbReference>
<dbReference type="EC" id="6.3.2.2" evidence="5"/>
<name>A0AAW4WU94_9FIRM</name>
<evidence type="ECO:0000256" key="5">
    <source>
        <dbReference type="PIRNR" id="PIRNR017901"/>
    </source>
</evidence>
<gene>
    <name evidence="6" type="ORF">LJ207_04950</name>
</gene>
<dbReference type="RefSeq" id="WP_229344644.1">
    <property type="nucleotide sequence ID" value="NZ_JAJFAT010000005.1"/>
</dbReference>
<keyword evidence="1 5" id="KW-0436">Ligase</keyword>
<dbReference type="EMBL" id="JAJFAT010000005">
    <property type="protein sequence ID" value="MCC3144673.1"/>
    <property type="molecule type" value="Genomic_DNA"/>
</dbReference>
<evidence type="ECO:0000313" key="6">
    <source>
        <dbReference type="EMBL" id="MCC3144673.1"/>
    </source>
</evidence>
<evidence type="ECO:0000256" key="4">
    <source>
        <dbReference type="ARBA" id="ARBA00048819"/>
    </source>
</evidence>
<accession>A0AAW4WU94</accession>
<keyword evidence="2 5" id="KW-0547">Nucleotide-binding</keyword>
<evidence type="ECO:0000256" key="3">
    <source>
        <dbReference type="ARBA" id="ARBA00022840"/>
    </source>
</evidence>
<evidence type="ECO:0000256" key="2">
    <source>
        <dbReference type="ARBA" id="ARBA00022741"/>
    </source>
</evidence>
<sequence length="426" mass="49765">MNYQAQIDAFVDYFKKAESNKKDHKIGVEFEHFVVHKDLSAVSYYENQGIEELLKEMAKNKWQPIYEGEHLVALNNNQAAITIEPGGQLEISINPFAKIEAIEKIYLSFLAEIIPILDNWEQKLLAIGYQPKDSIEDIPLLPKKRYKYMYKYFADKGQYAHNMMKGTASLQLSIDYVNEKDYIKKMRSAFFLTPLIYYLFDNTPFFESEITAQASMRAKIWNGCDPDRSGIINNIFEKEFAYSDYAKYLLNMPPILAKKDGELVFTGNKLLKEVMLSDKKEEIEHFLSMAFPDVRTKKYIEIRAADALPYPYNFAFIALLKGLFCPKKNVAELYKLSLQYNQKEFLEFKTKIINDKENKERERLIKELISMAESSLPQAEKKYLAPLKKIYNKYGKFKNKTLENIKAGQKDYLDWCILNQKQTFIG</sequence>
<dbReference type="GO" id="GO:0006750">
    <property type="term" value="P:glutathione biosynthetic process"/>
    <property type="evidence" value="ECO:0007669"/>
    <property type="project" value="UniProtKB-UniRule"/>
</dbReference>
<dbReference type="Gene3D" id="3.30.590.20">
    <property type="match status" value="1"/>
</dbReference>
<dbReference type="GO" id="GO:0005524">
    <property type="term" value="F:ATP binding"/>
    <property type="evidence" value="ECO:0007669"/>
    <property type="project" value="UniProtKB-UniRule"/>
</dbReference>
<reference evidence="6 7" key="1">
    <citation type="submission" date="2021-10" db="EMBL/GenBank/DDBJ databases">
        <authorList>
            <person name="Grouzdev D.S."/>
            <person name="Pantiukh K.S."/>
            <person name="Krutkina M.S."/>
        </authorList>
    </citation>
    <scope>NUCLEOTIDE SEQUENCE [LARGE SCALE GENOMIC DNA]</scope>
    <source>
        <strain evidence="6 7">Z-7514</strain>
    </source>
</reference>
<keyword evidence="3 5" id="KW-0067">ATP-binding</keyword>
<comment type="caution">
    <text evidence="6">The sequence shown here is derived from an EMBL/GenBank/DDBJ whole genome shotgun (WGS) entry which is preliminary data.</text>
</comment>
<dbReference type="PANTHER" id="PTHR34378:SF1">
    <property type="entry name" value="GLUTAMATE--CYSTEINE LIGASE, CHLOROPLASTIC"/>
    <property type="match status" value="1"/>
</dbReference>
<dbReference type="AlphaFoldDB" id="A0AAW4WU94"/>
<dbReference type="InterPro" id="IPR035434">
    <property type="entry name" value="GCL_bact_plant"/>
</dbReference>
<dbReference type="PANTHER" id="PTHR34378">
    <property type="entry name" value="GLUTAMATE--CYSTEINE LIGASE, CHLOROPLASTIC"/>
    <property type="match status" value="1"/>
</dbReference>
<comment type="catalytic activity">
    <reaction evidence="4 5">
        <text>L-cysteine + L-glutamate + ATP = gamma-L-glutamyl-L-cysteine + ADP + phosphate + H(+)</text>
        <dbReference type="Rhea" id="RHEA:13285"/>
        <dbReference type="ChEBI" id="CHEBI:15378"/>
        <dbReference type="ChEBI" id="CHEBI:29985"/>
        <dbReference type="ChEBI" id="CHEBI:30616"/>
        <dbReference type="ChEBI" id="CHEBI:35235"/>
        <dbReference type="ChEBI" id="CHEBI:43474"/>
        <dbReference type="ChEBI" id="CHEBI:58173"/>
        <dbReference type="ChEBI" id="CHEBI:456216"/>
        <dbReference type="EC" id="6.3.2.2"/>
    </reaction>
</comment>
<keyword evidence="7" id="KW-1185">Reference proteome</keyword>